<organism evidence="13 14">
    <name type="scientific">Estrella lausannensis</name>
    <dbReference type="NCBI Taxonomy" id="483423"/>
    <lineage>
        <taxon>Bacteria</taxon>
        <taxon>Pseudomonadati</taxon>
        <taxon>Chlamydiota</taxon>
        <taxon>Chlamydiia</taxon>
        <taxon>Parachlamydiales</taxon>
        <taxon>Candidatus Criblamydiaceae</taxon>
        <taxon>Estrella</taxon>
    </lineage>
</organism>
<evidence type="ECO:0000256" key="12">
    <source>
        <dbReference type="ARBA" id="ARBA00024326"/>
    </source>
</evidence>
<evidence type="ECO:0000256" key="3">
    <source>
        <dbReference type="ARBA" id="ARBA00012243"/>
    </source>
</evidence>
<evidence type="ECO:0000256" key="4">
    <source>
        <dbReference type="ARBA" id="ARBA00022516"/>
    </source>
</evidence>
<dbReference type="InterPro" id="IPR033177">
    <property type="entry name" value="PSD-B"/>
</dbReference>
<evidence type="ECO:0000256" key="2">
    <source>
        <dbReference type="ARBA" id="ARBA00005189"/>
    </source>
</evidence>
<dbReference type="EC" id="4.1.1.65" evidence="3"/>
<dbReference type="InterPro" id="IPR003817">
    <property type="entry name" value="PS_Dcarbxylase"/>
</dbReference>
<keyword evidence="8" id="KW-0594">Phospholipid biosynthesis</keyword>
<evidence type="ECO:0000256" key="6">
    <source>
        <dbReference type="ARBA" id="ARBA00023098"/>
    </source>
</evidence>
<comment type="pathway">
    <text evidence="12">Phospholipid metabolism; phosphatidylethanolamine biosynthesis.</text>
</comment>
<evidence type="ECO:0000256" key="11">
    <source>
        <dbReference type="ARBA" id="ARBA00023317"/>
    </source>
</evidence>
<dbReference type="GO" id="GO:0006646">
    <property type="term" value="P:phosphatidylethanolamine biosynthetic process"/>
    <property type="evidence" value="ECO:0007669"/>
    <property type="project" value="UniProtKB-UniPathway"/>
</dbReference>
<evidence type="ECO:0000256" key="9">
    <source>
        <dbReference type="ARBA" id="ARBA00023239"/>
    </source>
</evidence>
<evidence type="ECO:0000256" key="5">
    <source>
        <dbReference type="ARBA" id="ARBA00022793"/>
    </source>
</evidence>
<evidence type="ECO:0000256" key="7">
    <source>
        <dbReference type="ARBA" id="ARBA00023145"/>
    </source>
</evidence>
<keyword evidence="4" id="KW-0444">Lipid biosynthesis</keyword>
<sequence length="300" mass="33281">MTPIFYINRETGKREKEEVFGERAISFLYGGSKAGSFIQNLVSKIPLFSTLYGCLQSSALSKGKVTAFIDKYGVNTTEFEKAPQEFQSFNDFFTRKLKKEARPISEGDNVAIIPADGRFLFYSNISEEKNFIVKGKQFDLKSFLNDEALAKEYEGGALVLGRLCPVDYHRFHFPVSGVAESPKLINGPLFSVNPFAVRQNINILFENKRYVTKIETTAFQQVLLVEIGATFVGKVVSTFSPGKPVEKGDEKGYFSFGGSAVALLFKRGTLLIEKDLLQGTEEGLEVLCKMGQPLGKAAPE</sequence>
<dbReference type="UniPathway" id="UPA00558"/>
<keyword evidence="5" id="KW-0210">Decarboxylase</keyword>
<dbReference type="NCBIfam" id="TIGR00163">
    <property type="entry name" value="PS_decarb"/>
    <property type="match status" value="1"/>
</dbReference>
<keyword evidence="7" id="KW-0865">Zymogen</keyword>
<dbReference type="AlphaFoldDB" id="A0A0H5DSM4"/>
<comment type="pathway">
    <text evidence="2">Lipid metabolism.</text>
</comment>
<keyword evidence="14" id="KW-1185">Reference proteome</keyword>
<dbReference type="EMBL" id="CWGJ01000019">
    <property type="protein sequence ID" value="CRX38789.1"/>
    <property type="molecule type" value="Genomic_DNA"/>
</dbReference>
<gene>
    <name evidence="13" type="primary">psdD</name>
    <name evidence="13" type="ORF">ELAC_1453</name>
</gene>
<keyword evidence="6" id="KW-0443">Lipid metabolism</keyword>
<keyword evidence="11" id="KW-0670">Pyruvate</keyword>
<dbReference type="PANTHER" id="PTHR10067:SF17">
    <property type="entry name" value="PHOSPHATIDYLSERINE DECARBOXYLASE PROENZYME 2"/>
    <property type="match status" value="1"/>
</dbReference>
<evidence type="ECO:0000313" key="13">
    <source>
        <dbReference type="EMBL" id="CRX38789.1"/>
    </source>
</evidence>
<dbReference type="GO" id="GO:0004609">
    <property type="term" value="F:phosphatidylserine decarboxylase activity"/>
    <property type="evidence" value="ECO:0007669"/>
    <property type="project" value="UniProtKB-EC"/>
</dbReference>
<keyword evidence="9 13" id="KW-0456">Lyase</keyword>
<keyword evidence="10" id="KW-1208">Phospholipid metabolism</keyword>
<accession>A0A0H5DSM4</accession>
<evidence type="ECO:0000313" key="14">
    <source>
        <dbReference type="Proteomes" id="UP000220251"/>
    </source>
</evidence>
<name>A0A0H5DSM4_9BACT</name>
<evidence type="ECO:0000256" key="10">
    <source>
        <dbReference type="ARBA" id="ARBA00023264"/>
    </source>
</evidence>
<dbReference type="Proteomes" id="UP000220251">
    <property type="component" value="Unassembled WGS sequence"/>
</dbReference>
<dbReference type="PANTHER" id="PTHR10067">
    <property type="entry name" value="PHOSPHATIDYLSERINE DECARBOXYLASE"/>
    <property type="match status" value="1"/>
</dbReference>
<protein>
    <recommendedName>
        <fullName evidence="3">phosphatidylserine decarboxylase</fullName>
        <ecNumber evidence="3">4.1.1.65</ecNumber>
    </recommendedName>
</protein>
<proteinExistence type="predicted"/>
<dbReference type="Pfam" id="PF02666">
    <property type="entry name" value="PS_Dcarbxylase"/>
    <property type="match status" value="1"/>
</dbReference>
<comment type="cofactor">
    <cofactor evidence="1">
        <name>pyruvate</name>
        <dbReference type="ChEBI" id="CHEBI:15361"/>
    </cofactor>
</comment>
<reference evidence="14" key="1">
    <citation type="submission" date="2015-06" db="EMBL/GenBank/DDBJ databases">
        <authorList>
            <person name="Bertelli C."/>
        </authorList>
    </citation>
    <scope>NUCLEOTIDE SEQUENCE [LARGE SCALE GENOMIC DNA]</scope>
    <source>
        <strain evidence="14">CRIB-30</strain>
    </source>
</reference>
<dbReference type="RefSeq" id="WP_098038651.1">
    <property type="nucleotide sequence ID" value="NZ_CWGJ01000019.1"/>
</dbReference>
<evidence type="ECO:0000256" key="8">
    <source>
        <dbReference type="ARBA" id="ARBA00023209"/>
    </source>
</evidence>
<evidence type="ECO:0000256" key="1">
    <source>
        <dbReference type="ARBA" id="ARBA00001928"/>
    </source>
</evidence>
<dbReference type="OrthoDB" id="9802030at2"/>